<protein>
    <submittedName>
        <fullName evidence="2">Uncharacterized protein</fullName>
    </submittedName>
</protein>
<organism evidence="2 3">
    <name type="scientific">Rhodotorula paludigena</name>
    <dbReference type="NCBI Taxonomy" id="86838"/>
    <lineage>
        <taxon>Eukaryota</taxon>
        <taxon>Fungi</taxon>
        <taxon>Dikarya</taxon>
        <taxon>Basidiomycota</taxon>
        <taxon>Pucciniomycotina</taxon>
        <taxon>Microbotryomycetes</taxon>
        <taxon>Sporidiobolales</taxon>
        <taxon>Sporidiobolaceae</taxon>
        <taxon>Rhodotorula</taxon>
    </lineage>
</organism>
<evidence type="ECO:0000313" key="2">
    <source>
        <dbReference type="EMBL" id="GJN91632.1"/>
    </source>
</evidence>
<name>A0AAV5GQI4_9BASI</name>
<feature type="region of interest" description="Disordered" evidence="1">
    <location>
        <begin position="1"/>
        <end position="55"/>
    </location>
</feature>
<dbReference type="AlphaFoldDB" id="A0AAV5GQI4"/>
<reference evidence="2 3" key="1">
    <citation type="submission" date="2021-12" db="EMBL/GenBank/DDBJ databases">
        <title>High titer production of polyol ester of fatty acids by Rhodotorula paludigena BS15 towards product separation-free biomass refinery.</title>
        <authorList>
            <person name="Mano J."/>
            <person name="Ono H."/>
            <person name="Tanaka T."/>
            <person name="Naito K."/>
            <person name="Sushida H."/>
            <person name="Ike M."/>
            <person name="Tokuyasu K."/>
            <person name="Kitaoka M."/>
        </authorList>
    </citation>
    <scope>NUCLEOTIDE SEQUENCE [LARGE SCALE GENOMIC DNA]</scope>
    <source>
        <strain evidence="2 3">BS15</strain>
    </source>
</reference>
<dbReference type="EMBL" id="BQKY01000009">
    <property type="protein sequence ID" value="GJN91632.1"/>
    <property type="molecule type" value="Genomic_DNA"/>
</dbReference>
<accession>A0AAV5GQI4</accession>
<gene>
    <name evidence="2" type="ORF">Rhopal_004655-T1</name>
</gene>
<proteinExistence type="predicted"/>
<comment type="caution">
    <text evidence="2">The sequence shown here is derived from an EMBL/GenBank/DDBJ whole genome shotgun (WGS) entry which is preliminary data.</text>
</comment>
<evidence type="ECO:0000256" key="1">
    <source>
        <dbReference type="SAM" id="MobiDB-lite"/>
    </source>
</evidence>
<keyword evidence="3" id="KW-1185">Reference proteome</keyword>
<evidence type="ECO:0000313" key="3">
    <source>
        <dbReference type="Proteomes" id="UP001342314"/>
    </source>
</evidence>
<sequence>MASVLKKLLAKTGQPSPDESDTEEGAAGRASGVGGAGQKRARTDSSPEQDDDELDPRIAVIGARYGLPRTVLEHASFELAELEKDIDEDEQLDPSAVLQMMAAVCQLCSYTRLGDTLAEIKHDAGASLKQVKELNKAAPLVLTELGKTNLNRITCLVFFSSAASVYAAGKNCNIGVIVERVVRSAPSVYLGDLGKQIVAGANYQKLVWPVVRHKIEDLRSHTLSKLHSAANPEEGEKAIELYDLARRMTKSYLAGDLPSKSLLERVALLRAVALAEPAQVEGKDGKLTNNKKFWVTVDSTIGEMVEQAEQAPGGAKEAFASMMGTIVQNDLERFGGAEKYDEANAEMDEEDAIAKAAES</sequence>
<dbReference type="Proteomes" id="UP001342314">
    <property type="component" value="Unassembled WGS sequence"/>
</dbReference>